<comment type="caution">
    <text evidence="7">The sequence shown here is derived from an EMBL/GenBank/DDBJ whole genome shotgun (WGS) entry which is preliminary data.</text>
</comment>
<dbReference type="Pfam" id="PF01679">
    <property type="entry name" value="Pmp3"/>
    <property type="match status" value="1"/>
</dbReference>
<protein>
    <recommendedName>
        <fullName evidence="9">Plasma membrane proteolipid 3</fullName>
    </recommendedName>
</protein>
<dbReference type="PANTHER" id="PTHR21659:SF112">
    <property type="entry name" value="PROTEIN SNA2-RELATED"/>
    <property type="match status" value="1"/>
</dbReference>
<keyword evidence="4 6" id="KW-1133">Transmembrane helix</keyword>
<proteinExistence type="inferred from homology"/>
<keyword evidence="3 6" id="KW-0812">Transmembrane</keyword>
<evidence type="ECO:0000256" key="4">
    <source>
        <dbReference type="ARBA" id="ARBA00022989"/>
    </source>
</evidence>
<accession>A0A1C7MMP8</accession>
<reference evidence="7 8" key="1">
    <citation type="submission" date="2016-03" db="EMBL/GenBank/DDBJ databases">
        <title>Whole genome sequencing of Grifola frondosa 9006-11.</title>
        <authorList>
            <person name="Min B."/>
            <person name="Park H."/>
            <person name="Kim J.-G."/>
            <person name="Cho H."/>
            <person name="Oh Y.-L."/>
            <person name="Kong W.-S."/>
            <person name="Choi I.-G."/>
        </authorList>
    </citation>
    <scope>NUCLEOTIDE SEQUENCE [LARGE SCALE GENOMIC DNA]</scope>
    <source>
        <strain evidence="7 8">9006-11</strain>
    </source>
</reference>
<evidence type="ECO:0000256" key="1">
    <source>
        <dbReference type="ARBA" id="ARBA00004370"/>
    </source>
</evidence>
<dbReference type="OrthoDB" id="2802411at2759"/>
<evidence type="ECO:0008006" key="9">
    <source>
        <dbReference type="Google" id="ProtNLM"/>
    </source>
</evidence>
<evidence type="ECO:0000313" key="8">
    <source>
        <dbReference type="Proteomes" id="UP000092993"/>
    </source>
</evidence>
<keyword evidence="5 6" id="KW-0472">Membrane</keyword>
<evidence type="ECO:0000256" key="5">
    <source>
        <dbReference type="ARBA" id="ARBA00023136"/>
    </source>
</evidence>
<evidence type="ECO:0000256" key="2">
    <source>
        <dbReference type="ARBA" id="ARBA00009530"/>
    </source>
</evidence>
<comment type="subcellular location">
    <subcellularLocation>
        <location evidence="1">Membrane</location>
    </subcellularLocation>
</comment>
<evidence type="ECO:0000313" key="7">
    <source>
        <dbReference type="EMBL" id="OBZ77937.1"/>
    </source>
</evidence>
<dbReference type="STRING" id="5627.A0A1C7MMP8"/>
<keyword evidence="8" id="KW-1185">Reference proteome</keyword>
<feature type="transmembrane region" description="Helical" evidence="6">
    <location>
        <begin position="178"/>
        <end position="195"/>
    </location>
</feature>
<dbReference type="PROSITE" id="PS01309">
    <property type="entry name" value="UPF0057"/>
    <property type="match status" value="1"/>
</dbReference>
<feature type="transmembrane region" description="Helical" evidence="6">
    <location>
        <begin position="202"/>
        <end position="224"/>
    </location>
</feature>
<sequence>MTPRRAACDLTIRCDDLVLAGLMGPLSPLTPLPEYFLASTQTTPRQYNLRSREPPFDPEHQAPIIQSQSTERALVPDAMYGSVLSAISIGVIEPSVAALSREASIASQNSSRESSLEPSQASQASTLTVIEEESEFFGREPRIKDEWFSHPTISSTPLTTVYDSSSPNAQRCIFPSDVVLYFIAIFIPPLAVFFKRGLKADFWINICLWILGWIPGIIHAWWIISRSEGAV</sequence>
<gene>
    <name evidence="7" type="ORF">A0H81_02314</name>
</gene>
<dbReference type="AlphaFoldDB" id="A0A1C7MMP8"/>
<comment type="similarity">
    <text evidence="2">Belongs to the UPF0057 (PMP3) family.</text>
</comment>
<evidence type="ECO:0000256" key="6">
    <source>
        <dbReference type="SAM" id="Phobius"/>
    </source>
</evidence>
<evidence type="ECO:0000256" key="3">
    <source>
        <dbReference type="ARBA" id="ARBA00022692"/>
    </source>
</evidence>
<dbReference type="EMBL" id="LUGG01000002">
    <property type="protein sequence ID" value="OBZ77937.1"/>
    <property type="molecule type" value="Genomic_DNA"/>
</dbReference>
<dbReference type="Proteomes" id="UP000092993">
    <property type="component" value="Unassembled WGS sequence"/>
</dbReference>
<name>A0A1C7MMP8_GRIFR</name>
<dbReference type="PANTHER" id="PTHR21659">
    <property type="entry name" value="HYDROPHOBIC PROTEIN RCI2 LOW TEMPERATURE AND SALT RESPONSIVE PROTEIN LTI6 -RELATED"/>
    <property type="match status" value="1"/>
</dbReference>
<dbReference type="InterPro" id="IPR000612">
    <property type="entry name" value="PMP3"/>
</dbReference>
<organism evidence="7 8">
    <name type="scientific">Grifola frondosa</name>
    <name type="common">Maitake</name>
    <name type="synonym">Polyporus frondosus</name>
    <dbReference type="NCBI Taxonomy" id="5627"/>
    <lineage>
        <taxon>Eukaryota</taxon>
        <taxon>Fungi</taxon>
        <taxon>Dikarya</taxon>
        <taxon>Basidiomycota</taxon>
        <taxon>Agaricomycotina</taxon>
        <taxon>Agaricomycetes</taxon>
        <taxon>Polyporales</taxon>
        <taxon>Grifolaceae</taxon>
        <taxon>Grifola</taxon>
    </lineage>
</organism>
<dbReference type="GO" id="GO:0016020">
    <property type="term" value="C:membrane"/>
    <property type="evidence" value="ECO:0007669"/>
    <property type="project" value="UniProtKB-SubCell"/>
</dbReference>